<evidence type="ECO:0000313" key="10">
    <source>
        <dbReference type="EMBL" id="TBW37187.1"/>
    </source>
</evidence>
<dbReference type="EMBL" id="SJFN01000016">
    <property type="protein sequence ID" value="TBW37187.1"/>
    <property type="molecule type" value="Genomic_DNA"/>
</dbReference>
<sequence length="118" mass="12877">MGRLTTHVLDTSTGRPAADVEVRLWSIAPTGERRHLATRHTNADGRIDGALLEGDALVAGTYELVFAAGAYFFLNGVDLPDPAFLDEIPLRFGIADPNLHYHVPLLVSPWAYSTYRGS</sequence>
<feature type="binding site" evidence="7">
    <location>
        <position position="7"/>
    </location>
    <ligand>
        <name>substrate</name>
    </ligand>
</feature>
<comment type="caution">
    <text evidence="10">The sequence shown here is derived from an EMBL/GenBank/DDBJ whole genome shotgun (WGS) entry which is preliminary data.</text>
</comment>
<reference evidence="10 11" key="1">
    <citation type="submission" date="2019-02" db="EMBL/GenBank/DDBJ databases">
        <title>Siculibacillus lacustris gen. nov., sp. nov., a new rosette-forming bacterium isolated from a freshwater crater lake (Lake St. Ana, Romania).</title>
        <authorList>
            <person name="Felfoldi T."/>
            <person name="Marton Z."/>
            <person name="Szabo A."/>
            <person name="Mentes A."/>
            <person name="Boka K."/>
            <person name="Marialigeti K."/>
            <person name="Mathe I."/>
            <person name="Koncz M."/>
            <person name="Schumann P."/>
            <person name="Toth E."/>
        </authorList>
    </citation>
    <scope>NUCLEOTIDE SEQUENCE [LARGE SCALE GENOMIC DNA]</scope>
    <source>
        <strain evidence="10 11">SA-279</strain>
    </source>
</reference>
<dbReference type="PROSITE" id="PS00768">
    <property type="entry name" value="TRANSTHYRETIN_1"/>
    <property type="match status" value="1"/>
</dbReference>
<dbReference type="PANTHER" id="PTHR10395:SF7">
    <property type="entry name" value="5-HYDROXYISOURATE HYDROLASE"/>
    <property type="match status" value="1"/>
</dbReference>
<dbReference type="InterPro" id="IPR023418">
    <property type="entry name" value="Thyroxine_BS"/>
</dbReference>
<feature type="domain" description="Transthyretin/hydroxyisourate hydrolase" evidence="9">
    <location>
        <begin position="4"/>
        <end position="117"/>
    </location>
</feature>
<evidence type="ECO:0000256" key="4">
    <source>
        <dbReference type="ARBA" id="ARBA00011881"/>
    </source>
</evidence>
<dbReference type="Gene3D" id="2.60.40.180">
    <property type="entry name" value="Transthyretin/hydroxyisourate hydrolase domain"/>
    <property type="match status" value="1"/>
</dbReference>
<dbReference type="PRINTS" id="PR00189">
    <property type="entry name" value="TRNSTHYRETIN"/>
</dbReference>
<dbReference type="NCBIfam" id="TIGR02962">
    <property type="entry name" value="hdxy_isourate"/>
    <property type="match status" value="1"/>
</dbReference>
<evidence type="ECO:0000256" key="8">
    <source>
        <dbReference type="RuleBase" id="RU361270"/>
    </source>
</evidence>
<dbReference type="RefSeq" id="WP_131309823.1">
    <property type="nucleotide sequence ID" value="NZ_SJFN01000016.1"/>
</dbReference>
<evidence type="ECO:0000259" key="9">
    <source>
        <dbReference type="Pfam" id="PF00576"/>
    </source>
</evidence>
<dbReference type="GO" id="GO:0033971">
    <property type="term" value="F:hydroxyisourate hydrolase activity"/>
    <property type="evidence" value="ECO:0007669"/>
    <property type="project" value="UniProtKB-EC"/>
</dbReference>
<comment type="function">
    <text evidence="2">Catalyzes the hydrolysis of 5-hydroxyisourate (HIU) to 2-oxo-4-hydroxy-4-carboxy-5-ureidoimidazoline (OHCU).</text>
</comment>
<organism evidence="10 11">
    <name type="scientific">Siculibacillus lacustris</name>
    <dbReference type="NCBI Taxonomy" id="1549641"/>
    <lineage>
        <taxon>Bacteria</taxon>
        <taxon>Pseudomonadati</taxon>
        <taxon>Pseudomonadota</taxon>
        <taxon>Alphaproteobacteria</taxon>
        <taxon>Hyphomicrobiales</taxon>
        <taxon>Ancalomicrobiaceae</taxon>
        <taxon>Siculibacillus</taxon>
    </lineage>
</organism>
<evidence type="ECO:0000256" key="6">
    <source>
        <dbReference type="ARBA" id="ARBA00022801"/>
    </source>
</evidence>
<keyword evidence="5 8" id="KW-0659">Purine metabolism</keyword>
<dbReference type="OrthoDB" id="9792386at2"/>
<gene>
    <name evidence="10" type="primary">uraH</name>
    <name evidence="10" type="ORF">EYW49_12020</name>
</gene>
<dbReference type="InterPro" id="IPR014306">
    <property type="entry name" value="Hydroxyisourate_hydrolase"/>
</dbReference>
<evidence type="ECO:0000313" key="11">
    <source>
        <dbReference type="Proteomes" id="UP000292781"/>
    </source>
</evidence>
<comment type="catalytic activity">
    <reaction evidence="1 8">
        <text>5-hydroxyisourate + H2O = 5-hydroxy-2-oxo-4-ureido-2,5-dihydro-1H-imidazole-5-carboxylate + H(+)</text>
        <dbReference type="Rhea" id="RHEA:23736"/>
        <dbReference type="ChEBI" id="CHEBI:15377"/>
        <dbReference type="ChEBI" id="CHEBI:15378"/>
        <dbReference type="ChEBI" id="CHEBI:18072"/>
        <dbReference type="ChEBI" id="CHEBI:58639"/>
        <dbReference type="EC" id="3.5.2.17"/>
    </reaction>
</comment>
<dbReference type="PANTHER" id="PTHR10395">
    <property type="entry name" value="URICASE AND TRANSTHYRETIN-RELATED"/>
    <property type="match status" value="1"/>
</dbReference>
<dbReference type="GO" id="GO:0006144">
    <property type="term" value="P:purine nucleobase metabolic process"/>
    <property type="evidence" value="ECO:0007669"/>
    <property type="project" value="UniProtKB-KW"/>
</dbReference>
<keyword evidence="6 8" id="KW-0378">Hydrolase</keyword>
<comment type="subunit">
    <text evidence="4 8">Homotetramer.</text>
</comment>
<dbReference type="AlphaFoldDB" id="A0A4Q9VQE4"/>
<name>A0A4Q9VQE4_9HYPH</name>
<dbReference type="InterPro" id="IPR000895">
    <property type="entry name" value="Transthyretin/HIU_hydrolase"/>
</dbReference>
<dbReference type="EC" id="3.5.2.17" evidence="8"/>
<evidence type="ECO:0000256" key="2">
    <source>
        <dbReference type="ARBA" id="ARBA00002704"/>
    </source>
</evidence>
<keyword evidence="11" id="KW-1185">Reference proteome</keyword>
<proteinExistence type="inferred from homology"/>
<evidence type="ECO:0000256" key="1">
    <source>
        <dbReference type="ARBA" id="ARBA00001043"/>
    </source>
</evidence>
<protein>
    <recommendedName>
        <fullName evidence="8">5-hydroxyisourate hydrolase</fullName>
        <shortName evidence="8">HIU hydrolase</shortName>
        <shortName evidence="8">HIUHase</shortName>
        <ecNumber evidence="8">3.5.2.17</ecNumber>
    </recommendedName>
</protein>
<evidence type="ECO:0000256" key="7">
    <source>
        <dbReference type="PIRSR" id="PIRSR600895-51"/>
    </source>
</evidence>
<comment type="similarity">
    <text evidence="3 8">Belongs to the transthyretin family. 5-hydroxyisourate hydrolase subfamily.</text>
</comment>
<feature type="binding site" evidence="7">
    <location>
        <position position="46"/>
    </location>
    <ligand>
        <name>substrate</name>
    </ligand>
</feature>
<dbReference type="InterPro" id="IPR023416">
    <property type="entry name" value="Transthyretin/HIU_hydrolase_d"/>
</dbReference>
<dbReference type="InterPro" id="IPR036817">
    <property type="entry name" value="Transthyretin/HIU_hydrolase_sf"/>
</dbReference>
<evidence type="ECO:0000256" key="3">
    <source>
        <dbReference type="ARBA" id="ARBA00009850"/>
    </source>
</evidence>
<evidence type="ECO:0000256" key="5">
    <source>
        <dbReference type="ARBA" id="ARBA00022631"/>
    </source>
</evidence>
<accession>A0A4Q9VQE4</accession>
<dbReference type="Proteomes" id="UP000292781">
    <property type="component" value="Unassembled WGS sequence"/>
</dbReference>
<dbReference type="Pfam" id="PF00576">
    <property type="entry name" value="Transthyretin"/>
    <property type="match status" value="1"/>
</dbReference>
<dbReference type="FunFam" id="2.60.40.180:FF:000005">
    <property type="entry name" value="5-hydroxyisourate hydrolase"/>
    <property type="match status" value="1"/>
</dbReference>
<feature type="binding site" evidence="7">
    <location>
        <position position="115"/>
    </location>
    <ligand>
        <name>substrate</name>
    </ligand>
</feature>
<dbReference type="CDD" id="cd05822">
    <property type="entry name" value="TLP_HIUase"/>
    <property type="match status" value="1"/>
</dbReference>
<dbReference type="SUPFAM" id="SSF49472">
    <property type="entry name" value="Transthyretin (synonym: prealbumin)"/>
    <property type="match status" value="1"/>
</dbReference>